<comment type="caution">
    <text evidence="1">The sequence shown here is derived from an EMBL/GenBank/DDBJ whole genome shotgun (WGS) entry which is preliminary data.</text>
</comment>
<gene>
    <name evidence="1" type="ORF">RPERSI_LOCUS3941</name>
</gene>
<protein>
    <submittedName>
        <fullName evidence="1">7429_t:CDS:1</fullName>
    </submittedName>
</protein>
<name>A0ACA9LUT6_9GLOM</name>
<evidence type="ECO:0000313" key="2">
    <source>
        <dbReference type="Proteomes" id="UP000789920"/>
    </source>
</evidence>
<reference evidence="1" key="1">
    <citation type="submission" date="2021-06" db="EMBL/GenBank/DDBJ databases">
        <authorList>
            <person name="Kallberg Y."/>
            <person name="Tangrot J."/>
            <person name="Rosling A."/>
        </authorList>
    </citation>
    <scope>NUCLEOTIDE SEQUENCE</scope>
    <source>
        <strain evidence="1">MA461A</strain>
    </source>
</reference>
<accession>A0ACA9LUT6</accession>
<evidence type="ECO:0000313" key="1">
    <source>
        <dbReference type="EMBL" id="CAG8550606.1"/>
    </source>
</evidence>
<dbReference type="EMBL" id="CAJVQC010005194">
    <property type="protein sequence ID" value="CAG8550606.1"/>
    <property type="molecule type" value="Genomic_DNA"/>
</dbReference>
<organism evidence="1 2">
    <name type="scientific">Racocetra persica</name>
    <dbReference type="NCBI Taxonomy" id="160502"/>
    <lineage>
        <taxon>Eukaryota</taxon>
        <taxon>Fungi</taxon>
        <taxon>Fungi incertae sedis</taxon>
        <taxon>Mucoromycota</taxon>
        <taxon>Glomeromycotina</taxon>
        <taxon>Glomeromycetes</taxon>
        <taxon>Diversisporales</taxon>
        <taxon>Gigasporaceae</taxon>
        <taxon>Racocetra</taxon>
    </lineage>
</organism>
<keyword evidence="2" id="KW-1185">Reference proteome</keyword>
<sequence>MLVCKRISLMATQKQDLCRKKQKTPLISNVELAKQYGIGKSTVTDILNKKDHWLTILDEEQENKKFRGPKWPKLENALSLWINNALIMNQDIDSAILKLKANSFAEKLNINNFNQSEGWLSRFKKRNGLRQFKKQDEKASTPSAESIANDHITLHTNEYVHIEDNEIEGGITNEEILKAVTDENEEENESVNSEVIELEKVSSNKAKKAVNTILRFLLEQEAEVGKVNDEVRILRSLHKRVRLSFIKNLKQVELGRYFMN</sequence>
<proteinExistence type="predicted"/>
<dbReference type="Proteomes" id="UP000789920">
    <property type="component" value="Unassembled WGS sequence"/>
</dbReference>